<sequence length="174" mass="19911">MGRVSESSIAIGVKQPRRSKFDVNQTLTRIHEEIKEEEEEDEYEEDAENLSVENMKSPLNLLALQMLHKLFKNFKKFSNIFVEKDEMEDGEMGMEIGYPTDIKHVTHIGLDGRATSILSKGWNNLNQLPAGHHQLLNFPLQTPFDQLPVTAQTDTDHTPNIKITSLQNHMQKSL</sequence>
<dbReference type="EMBL" id="OU503048">
    <property type="protein sequence ID" value="CAI9773878.1"/>
    <property type="molecule type" value="Genomic_DNA"/>
</dbReference>
<evidence type="ECO:0000313" key="2">
    <source>
        <dbReference type="EMBL" id="CAI9773878.1"/>
    </source>
</evidence>
<dbReference type="AlphaFoldDB" id="A0AAD2E2N0"/>
<dbReference type="InterPro" id="IPR044509">
    <property type="entry name" value="RIC2/4"/>
</dbReference>
<dbReference type="PROSITE" id="PS50108">
    <property type="entry name" value="CRIB"/>
    <property type="match status" value="1"/>
</dbReference>
<name>A0AAD2E2N0_9LAMI</name>
<proteinExistence type="predicted"/>
<gene>
    <name evidence="2" type="ORF">FPE_LOCUS21308</name>
</gene>
<dbReference type="PANTHER" id="PTHR46931:SF15">
    <property type="entry name" value="CRIB DOMAIN-CONTAINING PROTEIN"/>
    <property type="match status" value="1"/>
</dbReference>
<dbReference type="InterPro" id="IPR000095">
    <property type="entry name" value="CRIB_dom"/>
</dbReference>
<protein>
    <recommendedName>
        <fullName evidence="1">CRIB domain-containing protein</fullName>
    </recommendedName>
</protein>
<evidence type="ECO:0000259" key="1">
    <source>
        <dbReference type="PROSITE" id="PS50108"/>
    </source>
</evidence>
<evidence type="ECO:0000313" key="3">
    <source>
        <dbReference type="Proteomes" id="UP000834106"/>
    </source>
</evidence>
<dbReference type="Proteomes" id="UP000834106">
    <property type="component" value="Chromosome 13"/>
</dbReference>
<accession>A0AAD2E2N0</accession>
<reference evidence="2" key="1">
    <citation type="submission" date="2023-05" db="EMBL/GenBank/DDBJ databases">
        <authorList>
            <person name="Huff M."/>
        </authorList>
    </citation>
    <scope>NUCLEOTIDE SEQUENCE</scope>
</reference>
<feature type="domain" description="CRIB" evidence="1">
    <location>
        <begin position="96"/>
        <end position="109"/>
    </location>
</feature>
<dbReference type="PANTHER" id="PTHR46931">
    <property type="entry name" value="CRIB DOMAIN-CONTAINING PROTEIN RIC2"/>
    <property type="match status" value="1"/>
</dbReference>
<keyword evidence="3" id="KW-1185">Reference proteome</keyword>
<organism evidence="2 3">
    <name type="scientific">Fraxinus pennsylvanica</name>
    <dbReference type="NCBI Taxonomy" id="56036"/>
    <lineage>
        <taxon>Eukaryota</taxon>
        <taxon>Viridiplantae</taxon>
        <taxon>Streptophyta</taxon>
        <taxon>Embryophyta</taxon>
        <taxon>Tracheophyta</taxon>
        <taxon>Spermatophyta</taxon>
        <taxon>Magnoliopsida</taxon>
        <taxon>eudicotyledons</taxon>
        <taxon>Gunneridae</taxon>
        <taxon>Pentapetalae</taxon>
        <taxon>asterids</taxon>
        <taxon>lamiids</taxon>
        <taxon>Lamiales</taxon>
        <taxon>Oleaceae</taxon>
        <taxon>Oleeae</taxon>
        <taxon>Fraxinus</taxon>
    </lineage>
</organism>